<feature type="transmembrane region" description="Helical" evidence="1">
    <location>
        <begin position="59"/>
        <end position="88"/>
    </location>
</feature>
<sequence>MSEGEKNQFNGNLALFRVCVIVFIANLLNFVVNMCISAGHGGFFSSLWSALTNSSFEDLLATVGLLVASGVGLVVLLGVLAFAVLLALGIFALVKKSVKALKILAVLFLIWVMLCAFAMNPISGLLGNEMREVNLAQSFISLIFNINVVVAVAAFFVTSEKQDLLLRLCAICFAVSGLNSLSHFIFTQLPVFQLAFFGVVYLAVGVFALVKKNVPVLMVGSLMIFIQILLNLFNFIRISGLDLYIAVSLVAHTLFHTSTVIAIAVFFIKPEWVKSFLQKIKG</sequence>
<accession>A0A380S5X7</accession>
<feature type="transmembrane region" description="Helical" evidence="1">
    <location>
        <begin position="139"/>
        <end position="157"/>
    </location>
</feature>
<evidence type="ECO:0000313" key="3">
    <source>
        <dbReference type="Proteomes" id="UP000255423"/>
    </source>
</evidence>
<dbReference type="EMBL" id="UHJL01000002">
    <property type="protein sequence ID" value="SUQ24545.1"/>
    <property type="molecule type" value="Genomic_DNA"/>
</dbReference>
<keyword evidence="1" id="KW-0472">Membrane</keyword>
<proteinExistence type="predicted"/>
<feature type="transmembrane region" description="Helical" evidence="1">
    <location>
        <begin position="191"/>
        <end position="210"/>
    </location>
</feature>
<dbReference type="RefSeq" id="WP_109573004.1">
    <property type="nucleotide sequence ID" value="NZ_UHJL01000002.1"/>
</dbReference>
<feature type="transmembrane region" description="Helical" evidence="1">
    <location>
        <begin position="164"/>
        <end position="185"/>
    </location>
</feature>
<name>A0A380S5X7_FIBSU</name>
<gene>
    <name evidence="2" type="ORF">SAMN05661053_1951</name>
</gene>
<protein>
    <submittedName>
        <fullName evidence="2">Uncharacterized protein</fullName>
    </submittedName>
</protein>
<feature type="transmembrane region" description="Helical" evidence="1">
    <location>
        <begin position="12"/>
        <end position="39"/>
    </location>
</feature>
<organism evidence="2 3">
    <name type="scientific">Fibrobacter succinogenes</name>
    <name type="common">Bacteroides succinogenes</name>
    <dbReference type="NCBI Taxonomy" id="833"/>
    <lineage>
        <taxon>Bacteria</taxon>
        <taxon>Pseudomonadati</taxon>
        <taxon>Fibrobacterota</taxon>
        <taxon>Fibrobacteria</taxon>
        <taxon>Fibrobacterales</taxon>
        <taxon>Fibrobacteraceae</taxon>
        <taxon>Fibrobacter</taxon>
    </lineage>
</organism>
<feature type="transmembrane region" description="Helical" evidence="1">
    <location>
        <begin position="100"/>
        <end position="119"/>
    </location>
</feature>
<evidence type="ECO:0000256" key="1">
    <source>
        <dbReference type="SAM" id="Phobius"/>
    </source>
</evidence>
<evidence type="ECO:0000313" key="2">
    <source>
        <dbReference type="EMBL" id="SUQ24545.1"/>
    </source>
</evidence>
<keyword evidence="1" id="KW-1133">Transmembrane helix</keyword>
<dbReference type="AlphaFoldDB" id="A0A380S5X7"/>
<keyword evidence="1" id="KW-0812">Transmembrane</keyword>
<reference evidence="2 3" key="1">
    <citation type="submission" date="2017-08" db="EMBL/GenBank/DDBJ databases">
        <authorList>
            <person name="de Groot N.N."/>
        </authorList>
    </citation>
    <scope>NUCLEOTIDE SEQUENCE [LARGE SCALE GENOMIC DNA]</scope>
    <source>
        <strain evidence="2 3">HM2</strain>
    </source>
</reference>
<feature type="transmembrane region" description="Helical" evidence="1">
    <location>
        <begin position="243"/>
        <end position="268"/>
    </location>
</feature>
<feature type="transmembrane region" description="Helical" evidence="1">
    <location>
        <begin position="217"/>
        <end position="237"/>
    </location>
</feature>
<dbReference type="Proteomes" id="UP000255423">
    <property type="component" value="Unassembled WGS sequence"/>
</dbReference>